<dbReference type="InterPro" id="IPR036038">
    <property type="entry name" value="Aminotransferase-like"/>
</dbReference>
<dbReference type="EMBL" id="HBFB01014229">
    <property type="protein sequence ID" value="CAD8677466.1"/>
    <property type="molecule type" value="Transcribed_RNA"/>
</dbReference>
<evidence type="ECO:0008006" key="5">
    <source>
        <dbReference type="Google" id="ProtNLM"/>
    </source>
</evidence>
<proteinExistence type="inferred from homology"/>
<dbReference type="PANTHER" id="PTHR42743">
    <property type="entry name" value="AMINO-ACID AMINOTRANSFERASE"/>
    <property type="match status" value="1"/>
</dbReference>
<dbReference type="InterPro" id="IPR050571">
    <property type="entry name" value="Class-IV_PLP-Dep_Aminotrnsfr"/>
</dbReference>
<evidence type="ECO:0000313" key="4">
    <source>
        <dbReference type="EMBL" id="CAD8677466.1"/>
    </source>
</evidence>
<comment type="cofactor">
    <cofactor evidence="1">
        <name>pyridoxal 5'-phosphate</name>
        <dbReference type="ChEBI" id="CHEBI:597326"/>
    </cofactor>
</comment>
<dbReference type="SUPFAM" id="SSF56752">
    <property type="entry name" value="D-aminoacid aminotransferase-like PLP-dependent enzymes"/>
    <property type="match status" value="1"/>
</dbReference>
<protein>
    <recommendedName>
        <fullName evidence="5">Branched-chain-amino-acid transaminase</fullName>
    </recommendedName>
</protein>
<evidence type="ECO:0000256" key="2">
    <source>
        <dbReference type="ARBA" id="ARBA00009320"/>
    </source>
</evidence>
<organism evidence="4">
    <name type="scientific">Chlamydomonas leiostraca</name>
    <dbReference type="NCBI Taxonomy" id="1034604"/>
    <lineage>
        <taxon>Eukaryota</taxon>
        <taxon>Viridiplantae</taxon>
        <taxon>Chlorophyta</taxon>
        <taxon>core chlorophytes</taxon>
        <taxon>Chlorophyceae</taxon>
        <taxon>CS clade</taxon>
        <taxon>Chlamydomonadales</taxon>
        <taxon>Chlamydomonadaceae</taxon>
        <taxon>Chlamydomonas</taxon>
    </lineage>
</organism>
<gene>
    <name evidence="4" type="ORF">CLEI1391_LOCUS7996</name>
</gene>
<comment type="similarity">
    <text evidence="2">Belongs to the class-IV pyridoxal-phosphate-dependent aminotransferase family.</text>
</comment>
<sequence length="416" mass="45531">MLRQGLSADCGAPSTSYSLASQTPCSRTGFGRVIPRNVQRRHRSHEFSLWRGETPIPKNHQPSVVPGARTVATPLLSKEKIVDRLRNGVHDAAAAHHGAFYSSELGGIVTDPAFMVIHMDDHMVHRGHGVFDTVLLTDGFLYQLPRHLERFKRSAEQAGLVMPKSDEAIMRIILDTAAASRNLNGIVRYWVTAGRGGFGLSTRECTEPGFYAMCTSTNVVLRDSVDRTKGYRACTSPITPHGYPFATIKSNNYLRNALCLMDAENRGYDVGVFVDEEGHVQEGPNMNLAIITHDDVLITPPADGCLEGITMQRLLELIPEEAARSPNDVLVRDIVRQPLSVEDVLGAREAFLTGSTLRVMPLVALDDTPIADGQAGITALAFDSMLVEDMKPGDKGGPEHLVVPYGYMTGMLDQLR</sequence>
<dbReference type="Gene3D" id="3.30.470.10">
    <property type="match status" value="1"/>
</dbReference>
<dbReference type="InterPro" id="IPR043131">
    <property type="entry name" value="BCAT-like_N"/>
</dbReference>
<name>A0A7S0RI59_9CHLO</name>
<dbReference type="Gene3D" id="3.20.10.10">
    <property type="entry name" value="D-amino Acid Aminotransferase, subunit A, domain 2"/>
    <property type="match status" value="1"/>
</dbReference>
<dbReference type="GO" id="GO:0046394">
    <property type="term" value="P:carboxylic acid biosynthetic process"/>
    <property type="evidence" value="ECO:0007669"/>
    <property type="project" value="UniProtKB-ARBA"/>
</dbReference>
<keyword evidence="3" id="KW-0663">Pyridoxal phosphate</keyword>
<dbReference type="GO" id="GO:0008652">
    <property type="term" value="P:amino acid biosynthetic process"/>
    <property type="evidence" value="ECO:0007669"/>
    <property type="project" value="UniProtKB-ARBA"/>
</dbReference>
<dbReference type="AlphaFoldDB" id="A0A7S0RI59"/>
<dbReference type="CDD" id="cd00449">
    <property type="entry name" value="PLPDE_IV"/>
    <property type="match status" value="1"/>
</dbReference>
<dbReference type="FunFam" id="3.30.470.10:FF:000008">
    <property type="entry name" value="D-amino-acid transaminase, chloroplastic"/>
    <property type="match status" value="1"/>
</dbReference>
<dbReference type="Pfam" id="PF01063">
    <property type="entry name" value="Aminotran_4"/>
    <property type="match status" value="1"/>
</dbReference>
<evidence type="ECO:0000256" key="1">
    <source>
        <dbReference type="ARBA" id="ARBA00001933"/>
    </source>
</evidence>
<accession>A0A7S0RI59</accession>
<dbReference type="InterPro" id="IPR001544">
    <property type="entry name" value="Aminotrans_IV"/>
</dbReference>
<evidence type="ECO:0000256" key="3">
    <source>
        <dbReference type="ARBA" id="ARBA00022898"/>
    </source>
</evidence>
<dbReference type="FunFam" id="3.20.10.10:FF:000002">
    <property type="entry name" value="D-alanine aminotransferase"/>
    <property type="match status" value="1"/>
</dbReference>
<dbReference type="InterPro" id="IPR043132">
    <property type="entry name" value="BCAT-like_C"/>
</dbReference>
<dbReference type="PANTHER" id="PTHR42743:SF11">
    <property type="entry name" value="AMINODEOXYCHORISMATE LYASE"/>
    <property type="match status" value="1"/>
</dbReference>
<dbReference type="GO" id="GO:0003824">
    <property type="term" value="F:catalytic activity"/>
    <property type="evidence" value="ECO:0007669"/>
    <property type="project" value="InterPro"/>
</dbReference>
<reference evidence="4" key="1">
    <citation type="submission" date="2021-01" db="EMBL/GenBank/DDBJ databases">
        <authorList>
            <person name="Corre E."/>
            <person name="Pelletier E."/>
            <person name="Niang G."/>
            <person name="Scheremetjew M."/>
            <person name="Finn R."/>
            <person name="Kale V."/>
            <person name="Holt S."/>
            <person name="Cochrane G."/>
            <person name="Meng A."/>
            <person name="Brown T."/>
            <person name="Cohen L."/>
        </authorList>
    </citation>
    <scope>NUCLEOTIDE SEQUENCE</scope>
    <source>
        <strain evidence="4">SAG 11-49</strain>
    </source>
</reference>